<dbReference type="InterPro" id="IPR018513">
    <property type="entry name" value="Cell_synthase_bac"/>
</dbReference>
<evidence type="ECO:0000256" key="9">
    <source>
        <dbReference type="ARBA" id="ARBA00022636"/>
    </source>
</evidence>
<evidence type="ECO:0000256" key="14">
    <source>
        <dbReference type="ARBA" id="ARBA00033444"/>
    </source>
</evidence>
<comment type="function">
    <text evidence="1 15">Binds the cellulose synthase activator, bis-(3'-5') cyclic diguanylic acid (c-di-GMP).</text>
</comment>
<feature type="transmembrane region" description="Helical" evidence="15">
    <location>
        <begin position="796"/>
        <end position="829"/>
    </location>
</feature>
<keyword evidence="13 15" id="KW-0472">Membrane</keyword>
<dbReference type="Proteomes" id="UP000627464">
    <property type="component" value="Unassembled WGS sequence"/>
</dbReference>
<evidence type="ECO:0000256" key="13">
    <source>
        <dbReference type="ARBA" id="ARBA00023136"/>
    </source>
</evidence>
<keyword evidence="18" id="KW-1185">Reference proteome</keyword>
<accession>A0ABQ1GUY2</accession>
<dbReference type="PANTHER" id="PTHR39083">
    <property type="entry name" value="CYCLIC DI-GMP-BINDING PROTEIN"/>
    <property type="match status" value="1"/>
</dbReference>
<evidence type="ECO:0000256" key="16">
    <source>
        <dbReference type="SAM" id="MobiDB-lite"/>
    </source>
</evidence>
<evidence type="ECO:0000313" key="17">
    <source>
        <dbReference type="EMBL" id="GGA50454.1"/>
    </source>
</evidence>
<dbReference type="InterPro" id="IPR003920">
    <property type="entry name" value="Cell_synth_B"/>
</dbReference>
<evidence type="ECO:0000256" key="8">
    <source>
        <dbReference type="ARBA" id="ARBA00022519"/>
    </source>
</evidence>
<dbReference type="RefSeq" id="WP_188474091.1">
    <property type="nucleotide sequence ID" value="NZ_BMFZ01000007.1"/>
</dbReference>
<feature type="region of interest" description="Disordered" evidence="16">
    <location>
        <begin position="66"/>
        <end position="114"/>
    </location>
</feature>
<keyword evidence="9 15" id="KW-0973">c-di-GMP</keyword>
<evidence type="ECO:0000256" key="10">
    <source>
        <dbReference type="ARBA" id="ARBA00022692"/>
    </source>
</evidence>
<evidence type="ECO:0000256" key="12">
    <source>
        <dbReference type="ARBA" id="ARBA00022989"/>
    </source>
</evidence>
<evidence type="ECO:0000256" key="1">
    <source>
        <dbReference type="ARBA" id="ARBA00002057"/>
    </source>
</evidence>
<proteinExistence type="inferred from homology"/>
<comment type="pathway">
    <text evidence="3 15">Glycan metabolism; bacterial cellulose biosynthesis.</text>
</comment>
<protein>
    <recommendedName>
        <fullName evidence="6 15">Cyclic di-GMP-binding protein</fullName>
    </recommendedName>
    <alternativeName>
        <fullName evidence="14 15">Cellulose synthase regulatory subunit</fullName>
    </alternativeName>
</protein>
<dbReference type="PRINTS" id="PR01440">
    <property type="entry name" value="CELLSNTHASEB"/>
</dbReference>
<comment type="subunit">
    <text evidence="5 15">Tightly associated with the cellulose synthase catalytic subunit.</text>
</comment>
<keyword evidence="7 15" id="KW-1003">Cell membrane</keyword>
<dbReference type="PANTHER" id="PTHR39083:SF1">
    <property type="entry name" value="CYCLIC DI-GMP-BINDING PROTEIN"/>
    <property type="match status" value="1"/>
</dbReference>
<evidence type="ECO:0000256" key="11">
    <source>
        <dbReference type="ARBA" id="ARBA00022916"/>
    </source>
</evidence>
<keyword evidence="10 15" id="KW-0812">Transmembrane</keyword>
<comment type="similarity">
    <text evidence="4 15">Belongs to the AcsB/BcsB family.</text>
</comment>
<evidence type="ECO:0000256" key="3">
    <source>
        <dbReference type="ARBA" id="ARBA00005186"/>
    </source>
</evidence>
<dbReference type="Gene3D" id="2.60.120.260">
    <property type="entry name" value="Galactose-binding domain-like"/>
    <property type="match status" value="2"/>
</dbReference>
<feature type="compositionally biased region" description="Low complexity" evidence="16">
    <location>
        <begin position="95"/>
        <end position="114"/>
    </location>
</feature>
<keyword evidence="11 15" id="KW-0135">Cellulose biosynthesis</keyword>
<dbReference type="NCBIfam" id="NF008324">
    <property type="entry name" value="PRK11114.1-2"/>
    <property type="match status" value="1"/>
</dbReference>
<evidence type="ECO:0000256" key="15">
    <source>
        <dbReference type="RuleBase" id="RU365021"/>
    </source>
</evidence>
<evidence type="ECO:0000256" key="6">
    <source>
        <dbReference type="ARBA" id="ARBA00021844"/>
    </source>
</evidence>
<evidence type="ECO:0000256" key="4">
    <source>
        <dbReference type="ARBA" id="ARBA00010714"/>
    </source>
</evidence>
<dbReference type="Pfam" id="PF03170">
    <property type="entry name" value="BcsB"/>
    <property type="match status" value="1"/>
</dbReference>
<evidence type="ECO:0000313" key="18">
    <source>
        <dbReference type="Proteomes" id="UP000627464"/>
    </source>
</evidence>
<keyword evidence="8 15" id="KW-0997">Cell inner membrane</keyword>
<evidence type="ECO:0000256" key="2">
    <source>
        <dbReference type="ARBA" id="ARBA00004377"/>
    </source>
</evidence>
<dbReference type="EMBL" id="BMFZ01000007">
    <property type="protein sequence ID" value="GGA50454.1"/>
    <property type="molecule type" value="Genomic_DNA"/>
</dbReference>
<reference evidence="18" key="1">
    <citation type="journal article" date="2019" name="Int. J. Syst. Evol. Microbiol.">
        <title>The Global Catalogue of Microorganisms (GCM) 10K type strain sequencing project: providing services to taxonomists for standard genome sequencing and annotation.</title>
        <authorList>
            <consortium name="The Broad Institute Genomics Platform"/>
            <consortium name="The Broad Institute Genome Sequencing Center for Infectious Disease"/>
            <person name="Wu L."/>
            <person name="Ma J."/>
        </authorList>
    </citation>
    <scope>NUCLEOTIDE SEQUENCE [LARGE SCALE GENOMIC DNA]</scope>
    <source>
        <strain evidence="18">CGMCC 1.12806</strain>
    </source>
</reference>
<evidence type="ECO:0000256" key="7">
    <source>
        <dbReference type="ARBA" id="ARBA00022475"/>
    </source>
</evidence>
<evidence type="ECO:0000256" key="5">
    <source>
        <dbReference type="ARBA" id="ARBA00011437"/>
    </source>
</evidence>
<sequence>MNRPRKLMIKRRLSAVSGASLLRKIATGLLLTFGSLPFTHAEDAPAPAVDPATRLPATPSWLPTTPIMPEDTAPANATPAEASPVPSEYMPQADTTPVNNSNSANAAPTTNPTAPVVDPAAVPAPVIPLVQPVTSSITVAEMGQPNGLTLSGGQLQSGILFTLPADEVVTNAHLSLALKISPALIARDTTLELMLNGQPLGNLPLNQTSNGGDVYELDIPSAMVVSSNNLSFRVHDSNTMTCEKGQSDKYWVTVLPTTSIGLEGQQLNIGRNLGNFPRPFFDGLQMQESKITMGFSASMKPGDISAAAMVSSYLGMLSDYRDVDFPVILNELPDQNGILFGKPGDKIGSLTLPASNGASIQIIDNPINPVYKLLLVLGNDDNQLRQAAYRLISGGMPNNTDHLDVAQQTIPSSKPYDAPRWIDTSRPVTLGELAGKNPNSLISNGIYHDGIQVAFRAAPDLFMWDGHNIPVRIDYRFPTENWIDEDNSHLNVSINSNFLRSLTVNKVGLVENIWRRLGGDSRQERYTMQLAPYLIYGDNQLQFYFDIKPKKDAPCNILTSDNIKSRIDPKSFIDLSGSYHFAQLPNLSYFVGASYPYSKLADFSDTLMLLPPEPSVDEIHALLNLAARAGKATGVPVNHVQVAFGLKGDEQENPLFDRDILAVTTLGDSSFNQQLLAGSPFSLNANSLGVKAPTEVQRIVAWLTGDWYRQPVDADRYLSSTGAWRGFVSYRSRWSNDHVVVVATGTDDQQLLKIHSDLKLPQINANVRGDLAIITDENGIRSFSVGQQFPTGQMPWYMMVLWYASTHIVILSLIATLVSLVVGLSLFVVLRRHAANRLDHK</sequence>
<comment type="caution">
    <text evidence="17">The sequence shown here is derived from an EMBL/GenBank/DDBJ whole genome shotgun (WGS) entry which is preliminary data.</text>
</comment>
<comment type="subcellular location">
    <subcellularLocation>
        <location evidence="2">Cell inner membrane</location>
        <topology evidence="2">Single-pass membrane protein</topology>
    </subcellularLocation>
</comment>
<organism evidence="17 18">
    <name type="scientific">Hafnia psychrotolerans</name>
    <dbReference type="NCBI Taxonomy" id="1477018"/>
    <lineage>
        <taxon>Bacteria</taxon>
        <taxon>Pseudomonadati</taxon>
        <taxon>Pseudomonadota</taxon>
        <taxon>Gammaproteobacteria</taxon>
        <taxon>Enterobacterales</taxon>
        <taxon>Hafniaceae</taxon>
        <taxon>Hafnia</taxon>
    </lineage>
</organism>
<keyword evidence="12 15" id="KW-1133">Transmembrane helix</keyword>
<gene>
    <name evidence="17" type="primary">bcsB</name>
    <name evidence="17" type="ORF">GCM10011328_27250</name>
</gene>
<name>A0ABQ1GUY2_9GAMM</name>